<keyword evidence="1" id="KW-0812">Transmembrane</keyword>
<proteinExistence type="predicted"/>
<organism evidence="2 3">
    <name type="scientific">Actinoplanes ianthinogenes</name>
    <dbReference type="NCBI Taxonomy" id="122358"/>
    <lineage>
        <taxon>Bacteria</taxon>
        <taxon>Bacillati</taxon>
        <taxon>Actinomycetota</taxon>
        <taxon>Actinomycetes</taxon>
        <taxon>Micromonosporales</taxon>
        <taxon>Micromonosporaceae</taxon>
        <taxon>Actinoplanes</taxon>
    </lineage>
</organism>
<keyword evidence="1" id="KW-1133">Transmembrane helix</keyword>
<dbReference type="EMBL" id="AP023356">
    <property type="protein sequence ID" value="BCJ48277.1"/>
    <property type="molecule type" value="Genomic_DNA"/>
</dbReference>
<dbReference type="InterPro" id="IPR047789">
    <property type="entry name" value="CU044_5270-like"/>
</dbReference>
<evidence type="ECO:0000313" key="3">
    <source>
        <dbReference type="Proteomes" id="UP000676967"/>
    </source>
</evidence>
<feature type="transmembrane region" description="Helical" evidence="1">
    <location>
        <begin position="38"/>
        <end position="57"/>
    </location>
</feature>
<evidence type="ECO:0000256" key="1">
    <source>
        <dbReference type="SAM" id="Phobius"/>
    </source>
</evidence>
<dbReference type="RefSeq" id="WP_189330580.1">
    <property type="nucleotide sequence ID" value="NZ_AP023356.1"/>
</dbReference>
<evidence type="ECO:0000313" key="2">
    <source>
        <dbReference type="EMBL" id="BCJ48277.1"/>
    </source>
</evidence>
<protein>
    <submittedName>
        <fullName evidence="2">Uncharacterized protein</fullName>
    </submittedName>
</protein>
<keyword evidence="1" id="KW-0472">Membrane</keyword>
<keyword evidence="3" id="KW-1185">Reference proteome</keyword>
<sequence>MIDELDVALNDLYPVPAEDPEALRRVRVRVLKRKWPRVPLAAAAAVILAVAVAVVAIRGRTPDGAMVLVAQTLNTAADAPIQAVDEPVPAGKYRYIAVHSMAAVFQNSDLGALRGVKQELWVPAERAGEWFRLETDTGERVPLLGTAEQLTAAGFDDRSAPIRETGPCGAFGPGISDMCTAKGTWQVPTAAFVAGLPRDPRKLFDRLRDDTDGRGRDADQEVLVYVADALRSGLIPADLRSALYRALAYLPTLKIVEERATLDGRTGTALGIAAAGERLEVIIDPVTGLYIGERTRRTTAARGLPAGTLIQSSSVAYGVAEAPWKPAGHR</sequence>
<gene>
    <name evidence="2" type="ORF">Aiant_89340</name>
</gene>
<reference evidence="2 3" key="1">
    <citation type="submission" date="2020-08" db="EMBL/GenBank/DDBJ databases">
        <title>Whole genome shotgun sequence of Actinoplanes ianthinogenes NBRC 13996.</title>
        <authorList>
            <person name="Komaki H."/>
            <person name="Tamura T."/>
        </authorList>
    </citation>
    <scope>NUCLEOTIDE SEQUENCE [LARGE SCALE GENOMIC DNA]</scope>
    <source>
        <strain evidence="2 3">NBRC 13996</strain>
    </source>
</reference>
<name>A0ABN6CT12_9ACTN</name>
<dbReference type="NCBIfam" id="NF038083">
    <property type="entry name" value="CU044_5270_fam"/>
    <property type="match status" value="1"/>
</dbReference>
<accession>A0ABN6CT12</accession>
<dbReference type="Proteomes" id="UP000676967">
    <property type="component" value="Chromosome"/>
</dbReference>